<dbReference type="Gene3D" id="3.40.50.2000">
    <property type="entry name" value="Glycogen Phosphorylase B"/>
    <property type="match status" value="1"/>
</dbReference>
<feature type="domain" description="tRNA-queuosine alpha-mannosyltransferase N-terminal" evidence="7">
    <location>
        <begin position="2"/>
        <end position="175"/>
    </location>
</feature>
<evidence type="ECO:0000313" key="8">
    <source>
        <dbReference type="EMBL" id="SVA08209.1"/>
    </source>
</evidence>
<organism evidence="8">
    <name type="scientific">marine metagenome</name>
    <dbReference type="NCBI Taxonomy" id="408172"/>
    <lineage>
        <taxon>unclassified sequences</taxon>
        <taxon>metagenomes</taxon>
        <taxon>ecological metagenomes</taxon>
    </lineage>
</organism>
<comment type="similarity">
    <text evidence="1">Belongs to the glycosyltransferase group 1 family. Glycosyltransferase 4 subfamily.</text>
</comment>
<evidence type="ECO:0000256" key="3">
    <source>
        <dbReference type="ARBA" id="ARBA00022679"/>
    </source>
</evidence>
<dbReference type="AlphaFoldDB" id="A0A381SXP0"/>
<protein>
    <recommendedName>
        <fullName evidence="5">tRNA-queuosine alpha-mannosyltransferase</fullName>
        <ecNumber evidence="4">2.4.1.110</ecNumber>
    </recommendedName>
</protein>
<gene>
    <name evidence="8" type="ORF">METZ01_LOCUS61063</name>
</gene>
<sequence length="278" mass="33102">MKILLVEPYYTGSHKQWAEGYQKYSRHRINILSMKGQFWKWRMHGGAVTVAQRFNDTKWHPDLILATDMLDLSTFLALSRKKLHGIPAAIYFHENQLVYPWSPEDRDIQQKRDTHYGFINYASALTADRVFFNSEFHMNSFLDALHPFLKHFPDHRELDSVNVIRNKSRVLHLGMDLQQFDDHRVEKEGNPLILWNHRWEYDKNPELFFSVLKQVKNDGHDFKLAVLGENFSQSPKIFEEARRTFKDVIVQWGYVESFKEYAEWLWKADILPVTSNQE</sequence>
<dbReference type="InterPro" id="IPR051862">
    <property type="entry name" value="GT-like_domain_containing_1"/>
</dbReference>
<proteinExistence type="inferred from homology"/>
<comment type="catalytic activity">
    <reaction evidence="6">
        <text>queuosine(34) in tRNA(Asp) + GDP-alpha-D-mannose = O-4''-alpha-D-mannosylqueuosine(34) in tRNA(Asp) + GDP + H(+)</text>
        <dbReference type="Rhea" id="RHEA:12885"/>
        <dbReference type="Rhea" id="RHEA-COMP:18572"/>
        <dbReference type="Rhea" id="RHEA-COMP:18581"/>
        <dbReference type="ChEBI" id="CHEBI:15378"/>
        <dbReference type="ChEBI" id="CHEBI:57527"/>
        <dbReference type="ChEBI" id="CHEBI:58189"/>
        <dbReference type="ChEBI" id="CHEBI:194431"/>
        <dbReference type="ChEBI" id="CHEBI:194442"/>
        <dbReference type="EC" id="2.4.1.110"/>
    </reaction>
    <physiologicalReaction direction="left-to-right" evidence="6">
        <dbReference type="Rhea" id="RHEA:12886"/>
    </physiologicalReaction>
</comment>
<evidence type="ECO:0000256" key="2">
    <source>
        <dbReference type="ARBA" id="ARBA00022676"/>
    </source>
</evidence>
<evidence type="ECO:0000256" key="5">
    <source>
        <dbReference type="ARBA" id="ARBA00044539"/>
    </source>
</evidence>
<keyword evidence="3" id="KW-0808">Transferase</keyword>
<dbReference type="PANTHER" id="PTHR13615:SF3">
    <property type="entry name" value="GLYCOSYLTRANSFERASE-LIKE DOMAIN-CONTAINING PROTEIN 1"/>
    <property type="match status" value="1"/>
</dbReference>
<evidence type="ECO:0000256" key="1">
    <source>
        <dbReference type="ARBA" id="ARBA00009481"/>
    </source>
</evidence>
<evidence type="ECO:0000256" key="4">
    <source>
        <dbReference type="ARBA" id="ARBA00044517"/>
    </source>
</evidence>
<evidence type="ECO:0000259" key="7">
    <source>
        <dbReference type="Pfam" id="PF12038"/>
    </source>
</evidence>
<dbReference type="EMBL" id="UINC01003657">
    <property type="protein sequence ID" value="SVA08209.1"/>
    <property type="molecule type" value="Genomic_DNA"/>
</dbReference>
<name>A0A381SXP0_9ZZZZ</name>
<dbReference type="PANTHER" id="PTHR13615">
    <property type="entry name" value="GLYCOSYLTRANSFERASE-LIKE 1"/>
    <property type="match status" value="1"/>
</dbReference>
<reference evidence="8" key="1">
    <citation type="submission" date="2018-05" db="EMBL/GenBank/DDBJ databases">
        <authorList>
            <person name="Lanie J.A."/>
            <person name="Ng W.-L."/>
            <person name="Kazmierczak K.M."/>
            <person name="Andrzejewski T.M."/>
            <person name="Davidsen T.M."/>
            <person name="Wayne K.J."/>
            <person name="Tettelin H."/>
            <person name="Glass J.I."/>
            <person name="Rusch D."/>
            <person name="Podicherti R."/>
            <person name="Tsui H.-C.T."/>
            <person name="Winkler M.E."/>
        </authorList>
    </citation>
    <scope>NUCLEOTIDE SEQUENCE</scope>
</reference>
<keyword evidence="2" id="KW-0328">Glycosyltransferase</keyword>
<dbReference type="EC" id="2.4.1.110" evidence="4"/>
<dbReference type="SUPFAM" id="SSF53756">
    <property type="entry name" value="UDP-Glycosyltransferase/glycogen phosphorylase"/>
    <property type="match status" value="1"/>
</dbReference>
<dbReference type="Pfam" id="PF12038">
    <property type="entry name" value="QTMAN_N"/>
    <property type="match status" value="1"/>
</dbReference>
<dbReference type="GO" id="GO:0016438">
    <property type="term" value="F:tRNA-queuosine(34) beta-mannosyltransferase activity"/>
    <property type="evidence" value="ECO:0007669"/>
    <property type="project" value="UniProtKB-EC"/>
</dbReference>
<feature type="non-terminal residue" evidence="8">
    <location>
        <position position="278"/>
    </location>
</feature>
<evidence type="ECO:0000256" key="6">
    <source>
        <dbReference type="ARBA" id="ARBA00048439"/>
    </source>
</evidence>
<accession>A0A381SXP0</accession>
<dbReference type="InterPro" id="IPR022701">
    <property type="entry name" value="QTMAN_N"/>
</dbReference>